<evidence type="ECO:0000256" key="8">
    <source>
        <dbReference type="ARBA" id="ARBA00023065"/>
    </source>
</evidence>
<dbReference type="InterPro" id="IPR001873">
    <property type="entry name" value="ENaC"/>
</dbReference>
<evidence type="ECO:0000256" key="1">
    <source>
        <dbReference type="ARBA" id="ARBA00004141"/>
    </source>
</evidence>
<evidence type="ECO:0000256" key="12">
    <source>
        <dbReference type="RuleBase" id="RU000679"/>
    </source>
</evidence>
<sequence length="499" mass="57011">MKAANQVIRLANVARSNHLELIKRTDSGMTAVRGRLRPAARGVHPVKNGSFRQKVITALGIQGIEHVFDRRKHPLERLLWIILVGSAMYGSFFIGMYQLDHFYASPTVTQFDKNYREWVGTMPAATFCFRDRFDRARAIDYITTRYNLSKTDDIERILALFQALVNVTVSDFSALAPFMTISEQNNYANITLSLLSAPLLFDVDILSVVSAVHPRHDVAINSFDPAYNDLPIKQVITERGICYTLNAPLSRLQYTRENGYNTISISKSKCFLALIRCCVHSTRQYLLHSPYELATSDVQFAVMDETDELVASYMVLETVASDRLRDLSVKQRSCVFHDENYQGFQLYSYNLCVMRCRAARALEFCHCKPHFYPFIDGPACTIDGLRCLAKHPSWHDKQPCRCLKPCTEIVYYVMSATRSHWATEGGIPFKQKASFRWEMIQPKTRLRRDVLFTFEDLLVSFGGGIALFVGKDMMAFAEFPIFLITEALRRTAASIQRRT</sequence>
<evidence type="ECO:0008006" key="16">
    <source>
        <dbReference type="Google" id="ProtNLM"/>
    </source>
</evidence>
<keyword evidence="15" id="KW-1185">Reference proteome</keyword>
<comment type="similarity">
    <text evidence="2 12">Belongs to the amiloride-sensitive sodium channel (TC 1.A.6) family.</text>
</comment>
<evidence type="ECO:0000256" key="10">
    <source>
        <dbReference type="ARBA" id="ARBA00023201"/>
    </source>
</evidence>
<dbReference type="EnsemblMetazoa" id="AALFPA23_023692.R35269">
    <property type="protein sequence ID" value="AALFPA23_023692.P35269"/>
    <property type="gene ID" value="AALFPA23_023692"/>
</dbReference>
<protein>
    <recommendedName>
        <fullName evidence="16">Sodium channel protein Nach</fullName>
    </recommendedName>
</protein>
<organism evidence="14 15">
    <name type="scientific">Aedes albopictus</name>
    <name type="common">Asian tiger mosquito</name>
    <name type="synonym">Stegomyia albopicta</name>
    <dbReference type="NCBI Taxonomy" id="7160"/>
    <lineage>
        <taxon>Eukaryota</taxon>
        <taxon>Metazoa</taxon>
        <taxon>Ecdysozoa</taxon>
        <taxon>Arthropoda</taxon>
        <taxon>Hexapoda</taxon>
        <taxon>Insecta</taxon>
        <taxon>Pterygota</taxon>
        <taxon>Neoptera</taxon>
        <taxon>Endopterygota</taxon>
        <taxon>Diptera</taxon>
        <taxon>Nematocera</taxon>
        <taxon>Culicoidea</taxon>
        <taxon>Culicidae</taxon>
        <taxon>Culicinae</taxon>
        <taxon>Aedini</taxon>
        <taxon>Aedes</taxon>
        <taxon>Stegomyia</taxon>
    </lineage>
</organism>
<keyword evidence="11 12" id="KW-0407">Ion channel</keyword>
<proteinExistence type="inferred from homology"/>
<evidence type="ECO:0000313" key="14">
    <source>
        <dbReference type="EnsemblMetazoa" id="AALFPA23_023692.P35269"/>
    </source>
</evidence>
<evidence type="ECO:0000313" key="15">
    <source>
        <dbReference type="Proteomes" id="UP000069940"/>
    </source>
</evidence>
<accession>A0ABM2A1W9</accession>
<keyword evidence="5 12" id="KW-0812">Transmembrane</keyword>
<keyword evidence="7" id="KW-0915">Sodium</keyword>
<keyword evidence="9 13" id="KW-0472">Membrane</keyword>
<keyword evidence="10 12" id="KW-0739">Sodium transport</keyword>
<keyword evidence="3 12" id="KW-0813">Transport</keyword>
<dbReference type="Proteomes" id="UP000069940">
    <property type="component" value="Unassembled WGS sequence"/>
</dbReference>
<evidence type="ECO:0000256" key="4">
    <source>
        <dbReference type="ARBA" id="ARBA00022461"/>
    </source>
</evidence>
<dbReference type="GeneID" id="109398118"/>
<keyword evidence="8 12" id="KW-0406">Ion transport</keyword>
<evidence type="ECO:0000256" key="2">
    <source>
        <dbReference type="ARBA" id="ARBA00007193"/>
    </source>
</evidence>
<evidence type="ECO:0000256" key="5">
    <source>
        <dbReference type="ARBA" id="ARBA00022692"/>
    </source>
</evidence>
<evidence type="ECO:0000256" key="3">
    <source>
        <dbReference type="ARBA" id="ARBA00022448"/>
    </source>
</evidence>
<dbReference type="Gene3D" id="1.10.287.820">
    <property type="entry name" value="Acid-sensing ion channel domain"/>
    <property type="match status" value="1"/>
</dbReference>
<dbReference type="PANTHER" id="PTHR11690">
    <property type="entry name" value="AMILORIDE-SENSITIVE SODIUM CHANNEL-RELATED"/>
    <property type="match status" value="1"/>
</dbReference>
<comment type="subcellular location">
    <subcellularLocation>
        <location evidence="1">Membrane</location>
        <topology evidence="1">Multi-pass membrane protein</topology>
    </subcellularLocation>
</comment>
<evidence type="ECO:0000256" key="6">
    <source>
        <dbReference type="ARBA" id="ARBA00022989"/>
    </source>
</evidence>
<keyword evidence="4 12" id="KW-0894">Sodium channel</keyword>
<dbReference type="PANTHER" id="PTHR11690:SF285">
    <property type="entry name" value="PICKPOCKET 3"/>
    <property type="match status" value="1"/>
</dbReference>
<name>A0ABM2A1W9_AEDAL</name>
<reference evidence="14" key="2">
    <citation type="submission" date="2025-05" db="UniProtKB">
        <authorList>
            <consortium name="EnsemblMetazoa"/>
        </authorList>
    </citation>
    <scope>IDENTIFICATION</scope>
    <source>
        <strain evidence="14">Foshan</strain>
    </source>
</reference>
<evidence type="ECO:0000256" key="9">
    <source>
        <dbReference type="ARBA" id="ARBA00023136"/>
    </source>
</evidence>
<evidence type="ECO:0000256" key="13">
    <source>
        <dbReference type="SAM" id="Phobius"/>
    </source>
</evidence>
<evidence type="ECO:0000256" key="7">
    <source>
        <dbReference type="ARBA" id="ARBA00023053"/>
    </source>
</evidence>
<reference evidence="15" key="1">
    <citation type="journal article" date="2015" name="Proc. Natl. Acad. Sci. U.S.A.">
        <title>Genome sequence of the Asian Tiger mosquito, Aedes albopictus, reveals insights into its biology, genetics, and evolution.</title>
        <authorList>
            <person name="Chen X.G."/>
            <person name="Jiang X."/>
            <person name="Gu J."/>
            <person name="Xu M."/>
            <person name="Wu Y."/>
            <person name="Deng Y."/>
            <person name="Zhang C."/>
            <person name="Bonizzoni M."/>
            <person name="Dermauw W."/>
            <person name="Vontas J."/>
            <person name="Armbruster P."/>
            <person name="Huang X."/>
            <person name="Yang Y."/>
            <person name="Zhang H."/>
            <person name="He W."/>
            <person name="Peng H."/>
            <person name="Liu Y."/>
            <person name="Wu K."/>
            <person name="Chen J."/>
            <person name="Lirakis M."/>
            <person name="Topalis P."/>
            <person name="Van Leeuwen T."/>
            <person name="Hall A.B."/>
            <person name="Jiang X."/>
            <person name="Thorpe C."/>
            <person name="Mueller R.L."/>
            <person name="Sun C."/>
            <person name="Waterhouse R.M."/>
            <person name="Yan G."/>
            <person name="Tu Z.J."/>
            <person name="Fang X."/>
            <person name="James A.A."/>
        </authorList>
    </citation>
    <scope>NUCLEOTIDE SEQUENCE [LARGE SCALE GENOMIC DNA]</scope>
    <source>
        <strain evidence="15">Foshan</strain>
    </source>
</reference>
<feature type="transmembrane region" description="Helical" evidence="13">
    <location>
        <begin position="78"/>
        <end position="99"/>
    </location>
</feature>
<dbReference type="Pfam" id="PF00858">
    <property type="entry name" value="ASC"/>
    <property type="match status" value="1"/>
</dbReference>
<dbReference type="RefSeq" id="XP_062704346.1">
    <property type="nucleotide sequence ID" value="XM_062848362.1"/>
</dbReference>
<evidence type="ECO:0000256" key="11">
    <source>
        <dbReference type="ARBA" id="ARBA00023303"/>
    </source>
</evidence>
<keyword evidence="6 13" id="KW-1133">Transmembrane helix</keyword>